<comment type="caution">
    <text evidence="3">The sequence shown here is derived from an EMBL/GenBank/DDBJ whole genome shotgun (WGS) entry which is preliminary data.</text>
</comment>
<dbReference type="EMBL" id="AAUJ02000001">
    <property type="protein sequence ID" value="EED67057.1"/>
    <property type="molecule type" value="Genomic_DNA"/>
</dbReference>
<reference evidence="3 4" key="1">
    <citation type="journal article" date="2004" name="Appl. Environ. Microbiol.">
        <title>Mineralization of individual congeners of linear alkylbenzenesulfonate by defined pairs of heterotrophic bacteria.</title>
        <authorList>
            <person name="Schleheck D."/>
            <person name="Knepper T.P."/>
            <person name="Fischer K."/>
            <person name="Cook A.M."/>
        </authorList>
    </citation>
    <scope>NUCLEOTIDE SEQUENCE [LARGE SCALE GENOMIC DNA]</scope>
    <source>
        <strain evidence="4">DSM 14576 / KF-1</strain>
    </source>
</reference>
<sequence length="111" mass="12604">MTTYSELLAKKAELDRRIAEALSTERTAALTQIRSLVETFGFTLQEVFPLPTMPKKAPAKYYDPSTGKSWSGRGKPPSWITDKDRTQFEIDTTPRYDFSGPRDESNPFPVQ</sequence>
<dbReference type="InterPro" id="IPR027444">
    <property type="entry name" value="H-NS_C_dom"/>
</dbReference>
<accession>B7WQR2</accession>
<feature type="compositionally biased region" description="Basic and acidic residues" evidence="1">
    <location>
        <begin position="92"/>
        <end position="105"/>
    </location>
</feature>
<name>B7WQR2_COMTK</name>
<proteinExistence type="predicted"/>
<feature type="domain" description="DNA-binding protein H-NS-like C-terminal" evidence="2">
    <location>
        <begin position="59"/>
        <end position="83"/>
    </location>
</feature>
<dbReference type="eggNOG" id="COG2916">
    <property type="taxonomic scope" value="Bacteria"/>
</dbReference>
<evidence type="ECO:0000313" key="4">
    <source>
        <dbReference type="Proteomes" id="UP000003039"/>
    </source>
</evidence>
<feature type="region of interest" description="Disordered" evidence="1">
    <location>
        <begin position="92"/>
        <end position="111"/>
    </location>
</feature>
<evidence type="ECO:0000313" key="3">
    <source>
        <dbReference type="EMBL" id="EED67057.1"/>
    </source>
</evidence>
<dbReference type="Pfam" id="PF00816">
    <property type="entry name" value="Histone_HNS"/>
    <property type="match status" value="1"/>
</dbReference>
<dbReference type="Gene3D" id="3.30.160.510">
    <property type="entry name" value="Histone-like nucleoid-structuring protein H-NS"/>
    <property type="match status" value="1"/>
</dbReference>
<dbReference type="AlphaFoldDB" id="B7WQR2"/>
<organism evidence="3 4">
    <name type="scientific">Comamonas testosteroni (strain DSM 14576 / KF-1)</name>
    <name type="common">Pseudomonas testosteroni</name>
    <dbReference type="NCBI Taxonomy" id="399795"/>
    <lineage>
        <taxon>Bacteria</taxon>
        <taxon>Pseudomonadati</taxon>
        <taxon>Pseudomonadota</taxon>
        <taxon>Betaproteobacteria</taxon>
        <taxon>Burkholderiales</taxon>
        <taxon>Comamonadaceae</taxon>
        <taxon>Comamonas</taxon>
    </lineage>
</organism>
<evidence type="ECO:0000256" key="1">
    <source>
        <dbReference type="SAM" id="MobiDB-lite"/>
    </source>
</evidence>
<evidence type="ECO:0000259" key="2">
    <source>
        <dbReference type="Pfam" id="PF00816"/>
    </source>
</evidence>
<dbReference type="OrthoDB" id="5297879at2"/>
<protein>
    <submittedName>
        <fullName evidence="3">Histone family protein nucleoid-structuring protein H-NS</fullName>
    </submittedName>
</protein>
<dbReference type="GO" id="GO:0003677">
    <property type="term" value="F:DNA binding"/>
    <property type="evidence" value="ECO:0007669"/>
    <property type="project" value="InterPro"/>
</dbReference>
<dbReference type="Proteomes" id="UP000003039">
    <property type="component" value="Unassembled WGS sequence"/>
</dbReference>
<gene>
    <name evidence="3" type="ORF">CtesDRAFT_PD2003</name>
</gene>
<feature type="region of interest" description="Disordered" evidence="1">
    <location>
        <begin position="55"/>
        <end position="86"/>
    </location>
</feature>
<dbReference type="SUPFAM" id="SSF81273">
    <property type="entry name" value="H-NS histone-like proteins"/>
    <property type="match status" value="1"/>
</dbReference>
<dbReference type="RefSeq" id="WP_003054368.1">
    <property type="nucleotide sequence ID" value="NZ_AAUJ02000001.1"/>
</dbReference>